<dbReference type="Pfam" id="PF00962">
    <property type="entry name" value="A_deaminase"/>
    <property type="match status" value="1"/>
</dbReference>
<feature type="domain" description="Adenosine deaminase" evidence="6">
    <location>
        <begin position="61"/>
        <end position="293"/>
    </location>
</feature>
<comment type="cofactor">
    <cofactor evidence="1">
        <name>Zn(2+)</name>
        <dbReference type="ChEBI" id="CHEBI:29105"/>
    </cofactor>
</comment>
<dbReference type="STRING" id="1125699.HMPREF9194_02051"/>
<comment type="similarity">
    <text evidence="2">Belongs to the metallo-dependent hydrolases superfamily. Adenosine and AMP deaminases family.</text>
</comment>
<evidence type="ECO:0000259" key="6">
    <source>
        <dbReference type="Pfam" id="PF00962"/>
    </source>
</evidence>
<dbReference type="RefSeq" id="WP_016526309.1">
    <property type="nucleotide sequence ID" value="NZ_KE332518.1"/>
</dbReference>
<dbReference type="Proteomes" id="UP000014541">
    <property type="component" value="Unassembled WGS sequence"/>
</dbReference>
<evidence type="ECO:0000256" key="1">
    <source>
        <dbReference type="ARBA" id="ARBA00001947"/>
    </source>
</evidence>
<dbReference type="PANTHER" id="PTHR43114:SF6">
    <property type="entry name" value="ADENINE DEAMINASE"/>
    <property type="match status" value="1"/>
</dbReference>
<evidence type="ECO:0000313" key="7">
    <source>
        <dbReference type="EMBL" id="EPF31700.1"/>
    </source>
</evidence>
<evidence type="ECO:0000313" key="8">
    <source>
        <dbReference type="Proteomes" id="UP000014541"/>
    </source>
</evidence>
<dbReference type="GO" id="GO:0019239">
    <property type="term" value="F:deaminase activity"/>
    <property type="evidence" value="ECO:0007669"/>
    <property type="project" value="InterPro"/>
</dbReference>
<accession>S3K2I3</accession>
<dbReference type="eggNOG" id="COG1816">
    <property type="taxonomic scope" value="Bacteria"/>
</dbReference>
<keyword evidence="4" id="KW-0378">Hydrolase</keyword>
<comment type="caution">
    <text evidence="7">The sequence shown here is derived from an EMBL/GenBank/DDBJ whole genome shotgun (WGS) entry which is preliminary data.</text>
</comment>
<keyword evidence="8" id="KW-1185">Reference proteome</keyword>
<evidence type="ECO:0000256" key="5">
    <source>
        <dbReference type="ARBA" id="ARBA00022833"/>
    </source>
</evidence>
<protein>
    <recommendedName>
        <fullName evidence="6">Adenosine deaminase domain-containing protein</fullName>
    </recommendedName>
</protein>
<keyword evidence="5" id="KW-0862">Zinc</keyword>
<dbReference type="InterPro" id="IPR001365">
    <property type="entry name" value="A_deaminase_dom"/>
</dbReference>
<evidence type="ECO:0000256" key="4">
    <source>
        <dbReference type="ARBA" id="ARBA00022801"/>
    </source>
</evidence>
<dbReference type="PANTHER" id="PTHR43114">
    <property type="entry name" value="ADENINE DEAMINASE"/>
    <property type="match status" value="1"/>
</dbReference>
<keyword evidence="3" id="KW-0479">Metal-binding</keyword>
<evidence type="ECO:0000256" key="3">
    <source>
        <dbReference type="ARBA" id="ARBA00022723"/>
    </source>
</evidence>
<name>S3K2I3_TREMA</name>
<dbReference type="AlphaFoldDB" id="S3K2I3"/>
<dbReference type="PATRIC" id="fig|1125699.3.peg.2071"/>
<sequence length="302" mass="34203">MTSVAEFKVRPKMDAHNHLNLGMRYASYIPWAGFYIPNFPRHFNGLDDMHTVISEYTRPRCVTEKDVQDLLTLSIQDSVADGVTILEGSIDISFIHHCGESITRFIDMVKRVHEKFKNKIDFRPELGMGKTFDNSLTRRWAPECLESKVFKSIDLYGPEVEDGIEDFKPIYILAGKLGIKKKAHVGEFSDAKSVKRFVQFFELDEIQHGIGAASDKNVMKFLRDEKIRLHVCPASNVMLGAVPSLEEHPIKILYENGIDVTINTDDLLFFNKSVSEECVDLINAGTLTEKQVFDILDKSAAG</sequence>
<gene>
    <name evidence="7" type="ORF">HMPREF9194_02051</name>
</gene>
<dbReference type="InterPro" id="IPR006330">
    <property type="entry name" value="Ado/ade_deaminase"/>
</dbReference>
<evidence type="ECO:0000256" key="2">
    <source>
        <dbReference type="ARBA" id="ARBA00006676"/>
    </source>
</evidence>
<proteinExistence type="inferred from homology"/>
<dbReference type="OrthoDB" id="9779574at2"/>
<dbReference type="HOGENOM" id="CLU_039228_2_0_12"/>
<reference evidence="7 8" key="1">
    <citation type="submission" date="2013-04" db="EMBL/GenBank/DDBJ databases">
        <title>The Genome Sequence of Treponema maltophilum ATCC 51939.</title>
        <authorList>
            <consortium name="The Broad Institute Genomics Platform"/>
            <person name="Earl A."/>
            <person name="Ward D."/>
            <person name="Feldgarden M."/>
            <person name="Gevers D."/>
            <person name="Leonetti C."/>
            <person name="Blanton J.M."/>
            <person name="Dewhirst F.E."/>
            <person name="Izard J."/>
            <person name="Walker B."/>
            <person name="Young S."/>
            <person name="Zeng Q."/>
            <person name="Gargeya S."/>
            <person name="Fitzgerald M."/>
            <person name="Haas B."/>
            <person name="Abouelleil A."/>
            <person name="Allen A.W."/>
            <person name="Alvarado L."/>
            <person name="Arachchi H.M."/>
            <person name="Berlin A.M."/>
            <person name="Chapman S.B."/>
            <person name="Gainer-Dewar J."/>
            <person name="Goldberg J."/>
            <person name="Griggs A."/>
            <person name="Gujja S."/>
            <person name="Hansen M."/>
            <person name="Howarth C."/>
            <person name="Imamovic A."/>
            <person name="Ireland A."/>
            <person name="Larimer J."/>
            <person name="McCowan C."/>
            <person name="Murphy C."/>
            <person name="Pearson M."/>
            <person name="Poon T.W."/>
            <person name="Priest M."/>
            <person name="Roberts A."/>
            <person name="Saif S."/>
            <person name="Shea T."/>
            <person name="Sisk P."/>
            <person name="Sykes S."/>
            <person name="Wortman J."/>
            <person name="Nusbaum C."/>
            <person name="Birren B."/>
        </authorList>
    </citation>
    <scope>NUCLEOTIDE SEQUENCE [LARGE SCALE GENOMIC DNA]</scope>
    <source>
        <strain evidence="7 8">ATCC 51939</strain>
    </source>
</reference>
<dbReference type="SUPFAM" id="SSF51556">
    <property type="entry name" value="Metallo-dependent hydrolases"/>
    <property type="match status" value="1"/>
</dbReference>
<dbReference type="EMBL" id="ATFF01000006">
    <property type="protein sequence ID" value="EPF31700.1"/>
    <property type="molecule type" value="Genomic_DNA"/>
</dbReference>
<organism evidence="7 8">
    <name type="scientific">Treponema maltophilum ATCC 51939</name>
    <dbReference type="NCBI Taxonomy" id="1125699"/>
    <lineage>
        <taxon>Bacteria</taxon>
        <taxon>Pseudomonadati</taxon>
        <taxon>Spirochaetota</taxon>
        <taxon>Spirochaetia</taxon>
        <taxon>Spirochaetales</taxon>
        <taxon>Treponemataceae</taxon>
        <taxon>Treponema</taxon>
    </lineage>
</organism>
<dbReference type="GO" id="GO:0046872">
    <property type="term" value="F:metal ion binding"/>
    <property type="evidence" value="ECO:0007669"/>
    <property type="project" value="UniProtKB-KW"/>
</dbReference>
<dbReference type="Gene3D" id="3.20.20.140">
    <property type="entry name" value="Metal-dependent hydrolases"/>
    <property type="match status" value="1"/>
</dbReference>
<dbReference type="InterPro" id="IPR032466">
    <property type="entry name" value="Metal_Hydrolase"/>
</dbReference>
<dbReference type="GO" id="GO:0016814">
    <property type="term" value="F:hydrolase activity, acting on carbon-nitrogen (but not peptide) bonds, in cyclic amidines"/>
    <property type="evidence" value="ECO:0007669"/>
    <property type="project" value="UniProtKB-ARBA"/>
</dbReference>